<feature type="region of interest" description="Disordered" evidence="1">
    <location>
        <begin position="1"/>
        <end position="83"/>
    </location>
</feature>
<evidence type="ECO:0000256" key="1">
    <source>
        <dbReference type="SAM" id="MobiDB-lite"/>
    </source>
</evidence>
<name>A0A1M7SX20_9ACTN</name>
<feature type="compositionally biased region" description="Gly residues" evidence="1">
    <location>
        <begin position="44"/>
        <end position="53"/>
    </location>
</feature>
<evidence type="ECO:0000256" key="2">
    <source>
        <dbReference type="SAM" id="Phobius"/>
    </source>
</evidence>
<keyword evidence="2" id="KW-0812">Transmembrane</keyword>
<accession>A0A1M7SX20</accession>
<proteinExistence type="predicted"/>
<reference evidence="4 5" key="1">
    <citation type="submission" date="2016-12" db="EMBL/GenBank/DDBJ databases">
        <authorList>
            <person name="Song W.-J."/>
            <person name="Kurnit D.M."/>
        </authorList>
    </citation>
    <scope>NUCLEOTIDE SEQUENCE [LARGE SCALE GENOMIC DNA]</scope>
    <source>
        <strain evidence="4 5">DSM 43162</strain>
    </source>
</reference>
<feature type="transmembrane region" description="Helical" evidence="2">
    <location>
        <begin position="137"/>
        <end position="167"/>
    </location>
</feature>
<keyword evidence="2" id="KW-0472">Membrane</keyword>
<dbReference type="Pfam" id="PF13828">
    <property type="entry name" value="DUF4190"/>
    <property type="match status" value="1"/>
</dbReference>
<dbReference type="InterPro" id="IPR025241">
    <property type="entry name" value="DUF4190"/>
</dbReference>
<feature type="domain" description="DUF4190" evidence="3">
    <location>
        <begin position="103"/>
        <end position="155"/>
    </location>
</feature>
<evidence type="ECO:0000259" key="3">
    <source>
        <dbReference type="Pfam" id="PF13828"/>
    </source>
</evidence>
<keyword evidence="2" id="KW-1133">Transmembrane helix</keyword>
<feature type="transmembrane region" description="Helical" evidence="2">
    <location>
        <begin position="102"/>
        <end position="125"/>
    </location>
</feature>
<dbReference type="OrthoDB" id="4374883at2"/>
<feature type="compositionally biased region" description="Basic and acidic residues" evidence="1">
    <location>
        <begin position="1"/>
        <end position="10"/>
    </location>
</feature>
<dbReference type="RefSeq" id="WP_072914745.1">
    <property type="nucleotide sequence ID" value="NZ_FRDM01000004.1"/>
</dbReference>
<gene>
    <name evidence="4" type="ORF">SAMN05660350_01111</name>
</gene>
<dbReference type="AlphaFoldDB" id="A0A1M7SX20"/>
<protein>
    <recommendedName>
        <fullName evidence="3">DUF4190 domain-containing protein</fullName>
    </recommendedName>
</protein>
<sequence>MTQDEPHRGAPDSAQPPASGEGQQQPGHPPLPSYGTQGATSAGGQEGYGGQPGYGPPPGYGGQPAYGPPPGYGPTGWGQPGYGPPGYGPPPGYGYPRPTNTLAILALVMAFVFSPVGLVLGIVARRQIRQTGEQGDGLALAGIIIGGIGTALAVLGFLFFFLALAAAGSSGAFAP</sequence>
<evidence type="ECO:0000313" key="5">
    <source>
        <dbReference type="Proteomes" id="UP000184428"/>
    </source>
</evidence>
<dbReference type="EMBL" id="FRDM01000004">
    <property type="protein sequence ID" value="SHN63022.1"/>
    <property type="molecule type" value="Genomic_DNA"/>
</dbReference>
<organism evidence="4 5">
    <name type="scientific">Geodermatophilus obscurus</name>
    <dbReference type="NCBI Taxonomy" id="1861"/>
    <lineage>
        <taxon>Bacteria</taxon>
        <taxon>Bacillati</taxon>
        <taxon>Actinomycetota</taxon>
        <taxon>Actinomycetes</taxon>
        <taxon>Geodermatophilales</taxon>
        <taxon>Geodermatophilaceae</taxon>
        <taxon>Geodermatophilus</taxon>
    </lineage>
</organism>
<dbReference type="Proteomes" id="UP000184428">
    <property type="component" value="Unassembled WGS sequence"/>
</dbReference>
<evidence type="ECO:0000313" key="4">
    <source>
        <dbReference type="EMBL" id="SHN63022.1"/>
    </source>
</evidence>